<evidence type="ECO:0000313" key="3">
    <source>
        <dbReference type="Proteomes" id="UP001234178"/>
    </source>
</evidence>
<evidence type="ECO:0000313" key="2">
    <source>
        <dbReference type="EMBL" id="KAK4011737.1"/>
    </source>
</evidence>
<proteinExistence type="predicted"/>
<accession>A0ABQ9ZFM6</accession>
<comment type="caution">
    <text evidence="2">The sequence shown here is derived from an EMBL/GenBank/DDBJ whole genome shotgun (WGS) entry which is preliminary data.</text>
</comment>
<dbReference type="Proteomes" id="UP001234178">
    <property type="component" value="Unassembled WGS sequence"/>
</dbReference>
<name>A0ABQ9ZFM6_9CRUS</name>
<organism evidence="2 3">
    <name type="scientific">Daphnia magna</name>
    <dbReference type="NCBI Taxonomy" id="35525"/>
    <lineage>
        <taxon>Eukaryota</taxon>
        <taxon>Metazoa</taxon>
        <taxon>Ecdysozoa</taxon>
        <taxon>Arthropoda</taxon>
        <taxon>Crustacea</taxon>
        <taxon>Branchiopoda</taxon>
        <taxon>Diplostraca</taxon>
        <taxon>Cladocera</taxon>
        <taxon>Anomopoda</taxon>
        <taxon>Daphniidae</taxon>
        <taxon>Daphnia</taxon>
    </lineage>
</organism>
<keyword evidence="3" id="KW-1185">Reference proteome</keyword>
<sequence>MSGGVICIIKVPLLTDIEICFAFASKTGWKKKKKKESNLVPRKKKKRRKRVSDDATGSIRFCSAFLSS</sequence>
<reference evidence="2 3" key="1">
    <citation type="journal article" date="2023" name="Nucleic Acids Res.">
        <title>The hologenome of Daphnia magna reveals possible DNA methylation and microbiome-mediated evolution of the host genome.</title>
        <authorList>
            <person name="Chaturvedi A."/>
            <person name="Li X."/>
            <person name="Dhandapani V."/>
            <person name="Marshall H."/>
            <person name="Kissane S."/>
            <person name="Cuenca-Cambronero M."/>
            <person name="Asole G."/>
            <person name="Calvet F."/>
            <person name="Ruiz-Romero M."/>
            <person name="Marangio P."/>
            <person name="Guigo R."/>
            <person name="Rago D."/>
            <person name="Mirbahai L."/>
            <person name="Eastwood N."/>
            <person name="Colbourne J.K."/>
            <person name="Zhou J."/>
            <person name="Mallon E."/>
            <person name="Orsini L."/>
        </authorList>
    </citation>
    <scope>NUCLEOTIDE SEQUENCE [LARGE SCALE GENOMIC DNA]</scope>
    <source>
        <strain evidence="2">LRV0_1</strain>
    </source>
</reference>
<protein>
    <submittedName>
        <fullName evidence="2">Uncharacterized protein</fullName>
    </submittedName>
</protein>
<gene>
    <name evidence="2" type="ORF">OUZ56_020852</name>
</gene>
<feature type="region of interest" description="Disordered" evidence="1">
    <location>
        <begin position="34"/>
        <end position="54"/>
    </location>
</feature>
<evidence type="ECO:0000256" key="1">
    <source>
        <dbReference type="SAM" id="MobiDB-lite"/>
    </source>
</evidence>
<feature type="compositionally biased region" description="Basic residues" evidence="1">
    <location>
        <begin position="34"/>
        <end position="50"/>
    </location>
</feature>
<dbReference type="EMBL" id="JAOYFB010000003">
    <property type="protein sequence ID" value="KAK4011737.1"/>
    <property type="molecule type" value="Genomic_DNA"/>
</dbReference>